<organism evidence="1 2">
    <name type="scientific">Elysia crispata</name>
    <name type="common">lettuce slug</name>
    <dbReference type="NCBI Taxonomy" id="231223"/>
    <lineage>
        <taxon>Eukaryota</taxon>
        <taxon>Metazoa</taxon>
        <taxon>Spiralia</taxon>
        <taxon>Lophotrochozoa</taxon>
        <taxon>Mollusca</taxon>
        <taxon>Gastropoda</taxon>
        <taxon>Heterobranchia</taxon>
        <taxon>Euthyneura</taxon>
        <taxon>Panpulmonata</taxon>
        <taxon>Sacoglossa</taxon>
        <taxon>Placobranchoidea</taxon>
        <taxon>Plakobranchidae</taxon>
        <taxon>Elysia</taxon>
    </lineage>
</organism>
<reference evidence="1" key="1">
    <citation type="journal article" date="2023" name="G3 (Bethesda)">
        <title>A reference genome for the long-term kleptoplast-retaining sea slug Elysia crispata morphotype clarki.</title>
        <authorList>
            <person name="Eastman K.E."/>
            <person name="Pendleton A.L."/>
            <person name="Shaikh M.A."/>
            <person name="Suttiyut T."/>
            <person name="Ogas R."/>
            <person name="Tomko P."/>
            <person name="Gavelis G."/>
            <person name="Widhalm J.R."/>
            <person name="Wisecaver J.H."/>
        </authorList>
    </citation>
    <scope>NUCLEOTIDE SEQUENCE</scope>
    <source>
        <strain evidence="1">ECLA1</strain>
    </source>
</reference>
<comment type="caution">
    <text evidence="1">The sequence shown here is derived from an EMBL/GenBank/DDBJ whole genome shotgun (WGS) entry which is preliminary data.</text>
</comment>
<evidence type="ECO:0000313" key="2">
    <source>
        <dbReference type="Proteomes" id="UP001283361"/>
    </source>
</evidence>
<name>A0AAE0YZK2_9GAST</name>
<dbReference type="EMBL" id="JAWDGP010005163">
    <property type="protein sequence ID" value="KAK3759147.1"/>
    <property type="molecule type" value="Genomic_DNA"/>
</dbReference>
<evidence type="ECO:0000313" key="1">
    <source>
        <dbReference type="EMBL" id="KAK3759147.1"/>
    </source>
</evidence>
<gene>
    <name evidence="1" type="ORF">RRG08_033392</name>
</gene>
<dbReference type="Proteomes" id="UP001283361">
    <property type="component" value="Unassembled WGS sequence"/>
</dbReference>
<proteinExistence type="predicted"/>
<keyword evidence="2" id="KW-1185">Reference proteome</keyword>
<accession>A0AAE0YZK2</accession>
<sequence>MLRPGRGVYTYDRRSGQSLSTSLIRRRKVVGAVTRPKGMGFHCMRSRGHLKRCVVTARLRQWYLPVELRSSTKWYWSAVSRDRSLFVKLSLSIAIGPLGALPNRRKKGENPVDE</sequence>
<dbReference type="AlphaFoldDB" id="A0AAE0YZK2"/>
<protein>
    <submittedName>
        <fullName evidence="1">Uncharacterized protein</fullName>
    </submittedName>
</protein>